<evidence type="ECO:0000256" key="1">
    <source>
        <dbReference type="ARBA" id="ARBA00004123"/>
    </source>
</evidence>
<dbReference type="PANTHER" id="PTHR43035">
    <property type="entry name" value="FATTY ACID REPRESSION MUTANT PROTEIN 2-RELATED"/>
    <property type="match status" value="1"/>
</dbReference>
<organism evidence="8 9">
    <name type="scientific">Microthyrium microscopicum</name>
    <dbReference type="NCBI Taxonomy" id="703497"/>
    <lineage>
        <taxon>Eukaryota</taxon>
        <taxon>Fungi</taxon>
        <taxon>Dikarya</taxon>
        <taxon>Ascomycota</taxon>
        <taxon>Pezizomycotina</taxon>
        <taxon>Dothideomycetes</taxon>
        <taxon>Dothideomycetes incertae sedis</taxon>
        <taxon>Microthyriales</taxon>
        <taxon>Microthyriaceae</taxon>
        <taxon>Microthyrium</taxon>
    </lineage>
</organism>
<dbReference type="GO" id="GO:0005737">
    <property type="term" value="C:cytoplasm"/>
    <property type="evidence" value="ECO:0007669"/>
    <property type="project" value="UniProtKB-SubCell"/>
</dbReference>
<evidence type="ECO:0000256" key="4">
    <source>
        <dbReference type="ARBA" id="ARBA00022490"/>
    </source>
</evidence>
<keyword evidence="4" id="KW-0963">Cytoplasm</keyword>
<evidence type="ECO:0000256" key="6">
    <source>
        <dbReference type="ARBA" id="ARBA00023242"/>
    </source>
</evidence>
<evidence type="ECO:0000259" key="7">
    <source>
        <dbReference type="Pfam" id="PF00881"/>
    </source>
</evidence>
<dbReference type="Gene3D" id="3.40.109.10">
    <property type="entry name" value="NADH Oxidase"/>
    <property type="match status" value="1"/>
</dbReference>
<keyword evidence="5" id="KW-0560">Oxidoreductase</keyword>
<name>A0A6A6UN33_9PEZI</name>
<evidence type="ECO:0000256" key="5">
    <source>
        <dbReference type="ARBA" id="ARBA00023002"/>
    </source>
</evidence>
<proteinExistence type="inferred from homology"/>
<evidence type="ECO:0000313" key="9">
    <source>
        <dbReference type="Proteomes" id="UP000799302"/>
    </source>
</evidence>
<dbReference type="FunFam" id="3.40.109.10:FF:000001">
    <property type="entry name" value="Nitroreductase family"/>
    <property type="match status" value="1"/>
</dbReference>
<dbReference type="Pfam" id="PF00881">
    <property type="entry name" value="Nitroreductase"/>
    <property type="match status" value="1"/>
</dbReference>
<gene>
    <name evidence="8" type="ORF">BT63DRAFT_421074</name>
</gene>
<protein>
    <submittedName>
        <fullName evidence="8">Nitroreductase</fullName>
    </submittedName>
</protein>
<accession>A0A6A6UN33</accession>
<dbReference type="Proteomes" id="UP000799302">
    <property type="component" value="Unassembled WGS sequence"/>
</dbReference>
<dbReference type="AlphaFoldDB" id="A0A6A6UN33"/>
<dbReference type="GO" id="GO:0016491">
    <property type="term" value="F:oxidoreductase activity"/>
    <property type="evidence" value="ECO:0007669"/>
    <property type="project" value="UniProtKB-KW"/>
</dbReference>
<evidence type="ECO:0000256" key="3">
    <source>
        <dbReference type="ARBA" id="ARBA00007118"/>
    </source>
</evidence>
<sequence length="290" mass="32041">MFPMIPLISSYLSIAIIALAAVILSSSYSTIAPAHQLQDIKMSFSAFRLQLSSLLRHSSPKVLTSTSRKAFFSTSPSLSQSKPAMAEKLSFLDAVRNRRTYYALNKDAPVSDTRIQEILKEAVLNVPSSFNSQSARLLVLLGKDHDEFWDIVLEALEGVTPADKFESTKGRIAGFKGAYGSILFYEDPEPVNKLVSQFALYADKFPVWSEHTSAMHQFALWTGLEAEGFGANLQHYNPIVDAKVADRWNVPLEWSLKAQLVFGGKTGPPAVAEKAQTDLSKRLFVHGAKE</sequence>
<feature type="domain" description="Nitroreductase" evidence="7">
    <location>
        <begin position="95"/>
        <end position="263"/>
    </location>
</feature>
<dbReference type="GO" id="GO:0005634">
    <property type="term" value="C:nucleus"/>
    <property type="evidence" value="ECO:0007669"/>
    <property type="project" value="UniProtKB-SubCell"/>
</dbReference>
<dbReference type="InterPro" id="IPR033877">
    <property type="entry name" value="Frm2/Hbn1"/>
</dbReference>
<comment type="similarity">
    <text evidence="3">Belongs to the nitroreductase family.</text>
</comment>
<dbReference type="InterPro" id="IPR029479">
    <property type="entry name" value="Nitroreductase"/>
</dbReference>
<dbReference type="EMBL" id="MU004231">
    <property type="protein sequence ID" value="KAF2672873.1"/>
    <property type="molecule type" value="Genomic_DNA"/>
</dbReference>
<dbReference type="InterPro" id="IPR000415">
    <property type="entry name" value="Nitroreductase-like"/>
</dbReference>
<keyword evidence="9" id="KW-1185">Reference proteome</keyword>
<dbReference type="SUPFAM" id="SSF55469">
    <property type="entry name" value="FMN-dependent nitroreductase-like"/>
    <property type="match status" value="1"/>
</dbReference>
<dbReference type="PANTHER" id="PTHR43035:SF1">
    <property type="entry name" value="FATTY ACID REPRESSION MUTANT PROTEIN 2-RELATED"/>
    <property type="match status" value="1"/>
</dbReference>
<dbReference type="GO" id="GO:0034599">
    <property type="term" value="P:cellular response to oxidative stress"/>
    <property type="evidence" value="ECO:0007669"/>
    <property type="project" value="InterPro"/>
</dbReference>
<evidence type="ECO:0000313" key="8">
    <source>
        <dbReference type="EMBL" id="KAF2672873.1"/>
    </source>
</evidence>
<evidence type="ECO:0000256" key="2">
    <source>
        <dbReference type="ARBA" id="ARBA00004496"/>
    </source>
</evidence>
<reference evidence="8" key="1">
    <citation type="journal article" date="2020" name="Stud. Mycol.">
        <title>101 Dothideomycetes genomes: a test case for predicting lifestyles and emergence of pathogens.</title>
        <authorList>
            <person name="Haridas S."/>
            <person name="Albert R."/>
            <person name="Binder M."/>
            <person name="Bloem J."/>
            <person name="Labutti K."/>
            <person name="Salamov A."/>
            <person name="Andreopoulos B."/>
            <person name="Baker S."/>
            <person name="Barry K."/>
            <person name="Bills G."/>
            <person name="Bluhm B."/>
            <person name="Cannon C."/>
            <person name="Castanera R."/>
            <person name="Culley D."/>
            <person name="Daum C."/>
            <person name="Ezra D."/>
            <person name="Gonzalez J."/>
            <person name="Henrissat B."/>
            <person name="Kuo A."/>
            <person name="Liang C."/>
            <person name="Lipzen A."/>
            <person name="Lutzoni F."/>
            <person name="Magnuson J."/>
            <person name="Mondo S."/>
            <person name="Nolan M."/>
            <person name="Ohm R."/>
            <person name="Pangilinan J."/>
            <person name="Park H.-J."/>
            <person name="Ramirez L."/>
            <person name="Alfaro M."/>
            <person name="Sun H."/>
            <person name="Tritt A."/>
            <person name="Yoshinaga Y."/>
            <person name="Zwiers L.-H."/>
            <person name="Turgeon B."/>
            <person name="Goodwin S."/>
            <person name="Spatafora J."/>
            <person name="Crous P."/>
            <person name="Grigoriev I."/>
        </authorList>
    </citation>
    <scope>NUCLEOTIDE SEQUENCE</scope>
    <source>
        <strain evidence="8">CBS 115976</strain>
    </source>
</reference>
<comment type="subcellular location">
    <subcellularLocation>
        <location evidence="2">Cytoplasm</location>
    </subcellularLocation>
    <subcellularLocation>
        <location evidence="1">Nucleus</location>
    </subcellularLocation>
</comment>
<dbReference type="OrthoDB" id="2138173at2759"/>
<keyword evidence="6" id="KW-0539">Nucleus</keyword>
<dbReference type="CDD" id="cd02140">
    <property type="entry name" value="Frm2-like"/>
    <property type="match status" value="1"/>
</dbReference>